<reference evidence="1 2" key="1">
    <citation type="submission" date="2020-10" db="EMBL/GenBank/DDBJ databases">
        <title>Connecting structure to function with the recovery of over 1000 high-quality activated sludge metagenome-assembled genomes encoding full-length rRNA genes using long-read sequencing.</title>
        <authorList>
            <person name="Singleton C.M."/>
            <person name="Petriglieri F."/>
            <person name="Kristensen J.M."/>
            <person name="Kirkegaard R.H."/>
            <person name="Michaelsen T.Y."/>
            <person name="Andersen M.H."/>
            <person name="Karst S.M."/>
            <person name="Dueholm M.S."/>
            <person name="Nielsen P.H."/>
            <person name="Albertsen M."/>
        </authorList>
    </citation>
    <scope>NUCLEOTIDE SEQUENCE [LARGE SCALE GENOMIC DNA]</scope>
    <source>
        <strain evidence="1">Ribe_18-Q3-R11-54_MAXAC.273</strain>
    </source>
</reference>
<accession>A0A9D7XNM9</accession>
<evidence type="ECO:0000313" key="2">
    <source>
        <dbReference type="Proteomes" id="UP000808337"/>
    </source>
</evidence>
<comment type="caution">
    <text evidence="1">The sequence shown here is derived from an EMBL/GenBank/DDBJ whole genome shotgun (WGS) entry which is preliminary data.</text>
</comment>
<name>A0A9D7XNM9_9BACT</name>
<dbReference type="EMBL" id="JADKGY010000001">
    <property type="protein sequence ID" value="MBK9981161.1"/>
    <property type="molecule type" value="Genomic_DNA"/>
</dbReference>
<protein>
    <submittedName>
        <fullName evidence="1">PorP/SprF family type IX secretion system membrane protein</fullName>
    </submittedName>
</protein>
<evidence type="ECO:0000313" key="1">
    <source>
        <dbReference type="EMBL" id="MBK9981161.1"/>
    </source>
</evidence>
<dbReference type="Proteomes" id="UP000808337">
    <property type="component" value="Unassembled WGS sequence"/>
</dbReference>
<proteinExistence type="predicted"/>
<gene>
    <name evidence="1" type="ORF">IPP15_01825</name>
</gene>
<dbReference type="InterPro" id="IPR019861">
    <property type="entry name" value="PorP/SprF_Bacteroidetes"/>
</dbReference>
<dbReference type="Pfam" id="PF11751">
    <property type="entry name" value="PorP_SprF"/>
    <property type="match status" value="1"/>
</dbReference>
<dbReference type="NCBIfam" id="TIGR03519">
    <property type="entry name" value="T9SS_PorP_fam"/>
    <property type="match status" value="1"/>
</dbReference>
<sequence length="334" mass="36970">MNISIAGAFICLLTVHIISAQDIHLSQYHFDRLMVNPALTGIFNGDKQVSLIHKQQYFSVPVDYLTFSGSFDMKFRKSQNPKGFFSAGALFNYDKAGDGDLAFLNLDVMGSYTKALTKSFFVGLGAYVGGGQRSFSEKDLTWDSWWDGGHAVPGPSGESFDNTSFFWLDVGGGVNIRLQGKDRTKIDLGVGAYHLNQPGFSFYDADKIKLPYRLTYSAMGVLKLGSRLDIFGNGLYQSQGPYEETVFGGGLIIHVSNKKAREVEVHLGVAQRLDDALIPMFALGYDGWKAGFSYDINTSGFKAATDKKGGPEFFVNYTFKKLWPLEQTRVCSIF</sequence>
<organism evidence="1 2">
    <name type="scientific">Candidatus Opimibacter skivensis</name>
    <dbReference type="NCBI Taxonomy" id="2982028"/>
    <lineage>
        <taxon>Bacteria</taxon>
        <taxon>Pseudomonadati</taxon>
        <taxon>Bacteroidota</taxon>
        <taxon>Saprospiria</taxon>
        <taxon>Saprospirales</taxon>
        <taxon>Saprospiraceae</taxon>
        <taxon>Candidatus Opimibacter</taxon>
    </lineage>
</organism>
<dbReference type="AlphaFoldDB" id="A0A9D7XNM9"/>